<feature type="region of interest" description="Disordered" evidence="1">
    <location>
        <begin position="262"/>
        <end position="283"/>
    </location>
</feature>
<sequence>MTIGIQSSFGFAQTIEIHLIDDNTTIPRIFNVERCIPAIPKSESGDIHKIETKGNCINIYSQENCVGQFIRLRTSGYFKYVDDMAAHRWEDDILVANEKMMVTSIGPCLEKCDPQNWAGIRRDIPTNVTFYDQGTYKGAKKYYDQGSEKYEVFLEKPNLGCCPGVFLGTATTTCVELHGDLSCGGNSVQLRPGYPNLHGLWWWGFHHGHVPAFYTQSFSLCGNTCPTVMQSFVTKTTPRTTQPPATTATMTTTTVLEERVTNQSNLDVHEKESNSQGDEQPSDSPGWDILLIILAILSVLGLVGFGGVYFFQRYRNVHLQSDQERYNVRYKL</sequence>
<evidence type="ECO:0000256" key="1">
    <source>
        <dbReference type="SAM" id="MobiDB-lite"/>
    </source>
</evidence>
<dbReference type="AlphaFoldDB" id="A0A226DIQ1"/>
<accession>A0A226DIQ1</accession>
<dbReference type="Proteomes" id="UP000198287">
    <property type="component" value="Unassembled WGS sequence"/>
</dbReference>
<feature type="compositionally biased region" description="Polar residues" evidence="1">
    <location>
        <begin position="274"/>
        <end position="283"/>
    </location>
</feature>
<protein>
    <submittedName>
        <fullName evidence="3">Uncharacterized protein</fullName>
    </submittedName>
</protein>
<comment type="caution">
    <text evidence="3">The sequence shown here is derived from an EMBL/GenBank/DDBJ whole genome shotgun (WGS) entry which is preliminary data.</text>
</comment>
<gene>
    <name evidence="3" type="ORF">Fcan01_20140</name>
</gene>
<name>A0A226DIQ1_FOLCA</name>
<keyword evidence="2" id="KW-1133">Transmembrane helix</keyword>
<keyword evidence="2" id="KW-0812">Transmembrane</keyword>
<evidence type="ECO:0000313" key="4">
    <source>
        <dbReference type="Proteomes" id="UP000198287"/>
    </source>
</evidence>
<dbReference type="EMBL" id="LNIX01000018">
    <property type="protein sequence ID" value="OXA45010.1"/>
    <property type="molecule type" value="Genomic_DNA"/>
</dbReference>
<keyword evidence="4" id="KW-1185">Reference proteome</keyword>
<organism evidence="3 4">
    <name type="scientific">Folsomia candida</name>
    <name type="common">Springtail</name>
    <dbReference type="NCBI Taxonomy" id="158441"/>
    <lineage>
        <taxon>Eukaryota</taxon>
        <taxon>Metazoa</taxon>
        <taxon>Ecdysozoa</taxon>
        <taxon>Arthropoda</taxon>
        <taxon>Hexapoda</taxon>
        <taxon>Collembola</taxon>
        <taxon>Entomobryomorpha</taxon>
        <taxon>Isotomoidea</taxon>
        <taxon>Isotomidae</taxon>
        <taxon>Proisotominae</taxon>
        <taxon>Folsomia</taxon>
    </lineage>
</organism>
<evidence type="ECO:0000313" key="3">
    <source>
        <dbReference type="EMBL" id="OXA45010.1"/>
    </source>
</evidence>
<reference evidence="3 4" key="1">
    <citation type="submission" date="2015-12" db="EMBL/GenBank/DDBJ databases">
        <title>The genome of Folsomia candida.</title>
        <authorList>
            <person name="Faddeeva A."/>
            <person name="Derks M.F."/>
            <person name="Anvar Y."/>
            <person name="Smit S."/>
            <person name="Van Straalen N."/>
            <person name="Roelofs D."/>
        </authorList>
    </citation>
    <scope>NUCLEOTIDE SEQUENCE [LARGE SCALE GENOMIC DNA]</scope>
    <source>
        <strain evidence="3 4">VU population</strain>
        <tissue evidence="3">Whole body</tissue>
    </source>
</reference>
<evidence type="ECO:0000256" key="2">
    <source>
        <dbReference type="SAM" id="Phobius"/>
    </source>
</evidence>
<proteinExistence type="predicted"/>
<keyword evidence="2" id="KW-0472">Membrane</keyword>
<feature type="transmembrane region" description="Helical" evidence="2">
    <location>
        <begin position="289"/>
        <end position="311"/>
    </location>
</feature>